<gene>
    <name evidence="1" type="ORF">HAX54_018591</name>
</gene>
<comment type="caution">
    <text evidence="1">The sequence shown here is derived from an EMBL/GenBank/DDBJ whole genome shotgun (WGS) entry which is preliminary data.</text>
</comment>
<evidence type="ECO:0000313" key="2">
    <source>
        <dbReference type="Proteomes" id="UP000823775"/>
    </source>
</evidence>
<protein>
    <submittedName>
        <fullName evidence="1">Uncharacterized protein</fullName>
    </submittedName>
</protein>
<reference evidence="1 2" key="1">
    <citation type="journal article" date="2021" name="BMC Genomics">
        <title>Datura genome reveals duplications of psychoactive alkaloid biosynthetic genes and high mutation rate following tissue culture.</title>
        <authorList>
            <person name="Rajewski A."/>
            <person name="Carter-House D."/>
            <person name="Stajich J."/>
            <person name="Litt A."/>
        </authorList>
    </citation>
    <scope>NUCLEOTIDE SEQUENCE [LARGE SCALE GENOMIC DNA]</scope>
    <source>
        <strain evidence="1">AR-01</strain>
    </source>
</reference>
<name>A0ABS8UPM5_DATST</name>
<evidence type="ECO:0000313" key="1">
    <source>
        <dbReference type="EMBL" id="MCD9560117.1"/>
    </source>
</evidence>
<feature type="non-terminal residue" evidence="1">
    <location>
        <position position="1"/>
    </location>
</feature>
<keyword evidence="2" id="KW-1185">Reference proteome</keyword>
<sequence length="106" mass="12234">RATLSLDLHKHPTAAVSVFDGKKKEVQVILEEMDGKECGCSPFAKINEVLFFELVAFYVIEHDRLTMIRIWKAPRKELSIEAENVFQMPCLKNTRRLEKFPLSISL</sequence>
<organism evidence="1 2">
    <name type="scientific">Datura stramonium</name>
    <name type="common">Jimsonweed</name>
    <name type="synonym">Common thornapple</name>
    <dbReference type="NCBI Taxonomy" id="4076"/>
    <lineage>
        <taxon>Eukaryota</taxon>
        <taxon>Viridiplantae</taxon>
        <taxon>Streptophyta</taxon>
        <taxon>Embryophyta</taxon>
        <taxon>Tracheophyta</taxon>
        <taxon>Spermatophyta</taxon>
        <taxon>Magnoliopsida</taxon>
        <taxon>eudicotyledons</taxon>
        <taxon>Gunneridae</taxon>
        <taxon>Pentapetalae</taxon>
        <taxon>asterids</taxon>
        <taxon>lamiids</taxon>
        <taxon>Solanales</taxon>
        <taxon>Solanaceae</taxon>
        <taxon>Solanoideae</taxon>
        <taxon>Datureae</taxon>
        <taxon>Datura</taxon>
    </lineage>
</organism>
<accession>A0ABS8UPM5</accession>
<proteinExistence type="predicted"/>
<dbReference type="EMBL" id="JACEIK010002270">
    <property type="protein sequence ID" value="MCD9560117.1"/>
    <property type="molecule type" value="Genomic_DNA"/>
</dbReference>
<dbReference type="Proteomes" id="UP000823775">
    <property type="component" value="Unassembled WGS sequence"/>
</dbReference>